<feature type="domain" description="Cytidyltransferase-like" evidence="4">
    <location>
        <begin position="5"/>
        <end position="125"/>
    </location>
</feature>
<evidence type="ECO:0000313" key="6">
    <source>
        <dbReference type="Proteomes" id="UP000056419"/>
    </source>
</evidence>
<dbReference type="Pfam" id="PF01467">
    <property type="entry name" value="CTP_transf_like"/>
    <property type="match status" value="1"/>
</dbReference>
<dbReference type="EC" id="2.7.7.39" evidence="5"/>
<dbReference type="PANTHER" id="PTHR22604">
    <property type="entry name" value="OXIDOREDUCTASES"/>
    <property type="match status" value="1"/>
</dbReference>
<reference evidence="5 6" key="1">
    <citation type="journal article" date="2016" name="BMC Genomics">
        <title>Type VI secretion systems of human gut Bacteroidales segregate into three genetic architectures, two of which are contained on mobile genetic elements.</title>
        <authorList>
            <person name="Coyne M.J."/>
            <person name="Roelofs K.G."/>
            <person name="Comstock L.E."/>
        </authorList>
    </citation>
    <scope>NUCLEOTIDE SEQUENCE [LARGE SCALE GENOMIC DNA]</scope>
    <source>
        <strain evidence="5 6">CL09T03C01</strain>
    </source>
</reference>
<evidence type="ECO:0000259" key="4">
    <source>
        <dbReference type="Pfam" id="PF01467"/>
    </source>
</evidence>
<gene>
    <name evidence="5" type="primary">tagD</name>
    <name evidence="5" type="ORF">AA415_00243</name>
</gene>
<organism evidence="5 6">
    <name type="scientific">Bacteroides stercoris</name>
    <dbReference type="NCBI Taxonomy" id="46506"/>
    <lineage>
        <taxon>Bacteria</taxon>
        <taxon>Pseudomonadati</taxon>
        <taxon>Bacteroidota</taxon>
        <taxon>Bacteroidia</taxon>
        <taxon>Bacteroidales</taxon>
        <taxon>Bacteroidaceae</taxon>
        <taxon>Bacteroides</taxon>
    </lineage>
</organism>
<feature type="domain" description="Gfo/Idh/MocA-like oxidoreductase N-terminal" evidence="3">
    <location>
        <begin position="130"/>
        <end position="245"/>
    </location>
</feature>
<dbReference type="InterPro" id="IPR014729">
    <property type="entry name" value="Rossmann-like_a/b/a_fold"/>
</dbReference>
<dbReference type="InterPro" id="IPR000683">
    <property type="entry name" value="Gfo/Idh/MocA-like_OxRdtase_N"/>
</dbReference>
<dbReference type="InterPro" id="IPR050984">
    <property type="entry name" value="Gfo/Idh/MocA_domain"/>
</dbReference>
<dbReference type="InterPro" id="IPR004821">
    <property type="entry name" value="Cyt_trans-like"/>
</dbReference>
<dbReference type="PATRIC" id="fig|46506.5.peg.255"/>
<protein>
    <submittedName>
        <fullName evidence="5">Glycerol-3-phosphate cytidylyltransferase</fullName>
        <ecNumber evidence="5">2.7.7.39</ecNumber>
    </submittedName>
</protein>
<dbReference type="InterPro" id="IPR036291">
    <property type="entry name" value="NAD(P)-bd_dom_sf"/>
</dbReference>
<dbReference type="NCBIfam" id="TIGR00125">
    <property type="entry name" value="cyt_tran_rel"/>
    <property type="match status" value="1"/>
</dbReference>
<dbReference type="GO" id="GO:0047348">
    <property type="term" value="F:glycerol-3-phosphate cytidylyltransferase activity"/>
    <property type="evidence" value="ECO:0007669"/>
    <property type="project" value="UniProtKB-EC"/>
</dbReference>
<dbReference type="SUPFAM" id="SSF55347">
    <property type="entry name" value="Glyceraldehyde-3-phosphate dehydrogenase-like, C-terminal domain"/>
    <property type="match status" value="1"/>
</dbReference>
<comment type="caution">
    <text evidence="5">The sequence shown here is derived from an EMBL/GenBank/DDBJ whole genome shotgun (WGS) entry which is preliminary data.</text>
</comment>
<comment type="similarity">
    <text evidence="1">Belongs to the Gfo/Idh/MocA family.</text>
</comment>
<evidence type="ECO:0000259" key="3">
    <source>
        <dbReference type="Pfam" id="PF01408"/>
    </source>
</evidence>
<name>A0A120A416_BACSE</name>
<evidence type="ECO:0000256" key="2">
    <source>
        <dbReference type="ARBA" id="ARBA00023002"/>
    </source>
</evidence>
<proteinExistence type="inferred from homology"/>
<evidence type="ECO:0000313" key="5">
    <source>
        <dbReference type="EMBL" id="KWR57702.1"/>
    </source>
</evidence>
<dbReference type="PANTHER" id="PTHR22604:SF105">
    <property type="entry name" value="TRANS-1,2-DIHYDROBENZENE-1,2-DIOL DEHYDROGENASE"/>
    <property type="match status" value="1"/>
</dbReference>
<dbReference type="RefSeq" id="WP_060385010.1">
    <property type="nucleotide sequence ID" value="NZ_LRGC01000001.1"/>
</dbReference>
<dbReference type="SUPFAM" id="SSF51735">
    <property type="entry name" value="NAD(P)-binding Rossmann-fold domains"/>
    <property type="match status" value="1"/>
</dbReference>
<accession>A0A120A416</accession>
<keyword evidence="6" id="KW-1185">Reference proteome</keyword>
<dbReference type="AlphaFoldDB" id="A0A120A416"/>
<sequence length="446" mass="50614">MVKVITYGTYDLLHQGHINLLRRAKALGDYLIVGVTTDNFDLERGKLNVRNNVMERIENVRKTGLADEIIIEEYLGQKIDDIQRYDVDIFAIGSDWEGHFDYLKEYCEVVYLERTEGISSTQLRNEDTVRLGIIGTGRIANRFFPEVQYVNGVRVTAVYNPVNLPEADDFAGKYSIPVSAADAEEFLNNVDAVYVASPHLTHYSYVKWLLENDKHVLCETPLTLVSEEARSLIELARERHLTLMEANKTAHFPAFNHLISLLKSGLIGTIVDIDASLSTLRQEGLREMDPLQAGGSVTENISFVLLPIFKFLGTDYKDLMFFSSFKGGVDIYTKGILQYPSAVASFKIGLGVKTEGNLVISGTRGYAYVPAPWWKTDYFELRYEDINMNRKYFYSYSGEGLRYELQEFISCINKRILTSHRLTTSEMIASAGVIEHFRNGEHIISI</sequence>
<keyword evidence="5" id="KW-0808">Transferase</keyword>
<dbReference type="Gene3D" id="3.40.50.720">
    <property type="entry name" value="NAD(P)-binding Rossmann-like Domain"/>
    <property type="match status" value="1"/>
</dbReference>
<dbReference type="Gene3D" id="3.40.50.620">
    <property type="entry name" value="HUPs"/>
    <property type="match status" value="1"/>
</dbReference>
<keyword evidence="5" id="KW-0548">Nucleotidyltransferase</keyword>
<dbReference type="GO" id="GO:0000166">
    <property type="term" value="F:nucleotide binding"/>
    <property type="evidence" value="ECO:0007669"/>
    <property type="project" value="InterPro"/>
</dbReference>
<dbReference type="Gene3D" id="3.30.360.10">
    <property type="entry name" value="Dihydrodipicolinate Reductase, domain 2"/>
    <property type="match status" value="1"/>
</dbReference>
<dbReference type="EMBL" id="LRGC01000001">
    <property type="protein sequence ID" value="KWR57702.1"/>
    <property type="molecule type" value="Genomic_DNA"/>
</dbReference>
<dbReference type="GO" id="GO:0016491">
    <property type="term" value="F:oxidoreductase activity"/>
    <property type="evidence" value="ECO:0007669"/>
    <property type="project" value="UniProtKB-KW"/>
</dbReference>
<dbReference type="STRING" id="46506.AA415_00243"/>
<dbReference type="Pfam" id="PF01408">
    <property type="entry name" value="GFO_IDH_MocA"/>
    <property type="match status" value="1"/>
</dbReference>
<dbReference type="Proteomes" id="UP000056419">
    <property type="component" value="Unassembled WGS sequence"/>
</dbReference>
<evidence type="ECO:0000256" key="1">
    <source>
        <dbReference type="ARBA" id="ARBA00010928"/>
    </source>
</evidence>
<dbReference type="SUPFAM" id="SSF52374">
    <property type="entry name" value="Nucleotidylyl transferase"/>
    <property type="match status" value="1"/>
</dbReference>
<keyword evidence="2" id="KW-0560">Oxidoreductase</keyword>